<dbReference type="Proteomes" id="UP000003836">
    <property type="component" value="Unassembled WGS sequence"/>
</dbReference>
<reference evidence="2 3" key="2">
    <citation type="journal article" date="2012" name="Int. J. Syst. Evol. Microbiol.">
        <title>Vibrio caribbeanicus sp. nov., isolated from the marine sponge Scleritoderma cyanea.</title>
        <authorList>
            <person name="Hoffmann M."/>
            <person name="Monday S.R."/>
            <person name="Allard M.W."/>
            <person name="Strain E.A."/>
            <person name="Whittaker P."/>
            <person name="Naum M."/>
            <person name="McCarthy P.J."/>
            <person name="Lopez J.V."/>
            <person name="Fischer M."/>
            <person name="Brown E.W."/>
        </authorList>
    </citation>
    <scope>NUCLEOTIDE SEQUENCE [LARGE SCALE GENOMIC DNA]</scope>
    <source>
        <strain evidence="2 3">ATCC 19109</strain>
    </source>
</reference>
<evidence type="ECO:0000313" key="2">
    <source>
        <dbReference type="EMBL" id="EGU54538.1"/>
    </source>
</evidence>
<dbReference type="STRING" id="1051646.IX91_08110"/>
<dbReference type="KEGG" id="vtu:IX91_08110"/>
<reference evidence="1 4" key="3">
    <citation type="submission" date="2014-08" db="EMBL/GenBank/DDBJ databases">
        <title>First Complete Genome Sequence of the Shellfish Pathogen Vibrio tubiashii.</title>
        <authorList>
            <person name="Richards G.P."/>
            <person name="Needleman D.S."/>
            <person name="Watson M.A."/>
            <person name="Bono J.L."/>
        </authorList>
    </citation>
    <scope>NUCLEOTIDE SEQUENCE [LARGE SCALE GENOMIC DNA]</scope>
    <source>
        <strain evidence="1 4">ATCC 19109</strain>
    </source>
</reference>
<dbReference type="EMBL" id="CP009354">
    <property type="protein sequence ID" value="AIW14160.1"/>
    <property type="molecule type" value="Genomic_DNA"/>
</dbReference>
<dbReference type="EMBL" id="AFWI01000153">
    <property type="protein sequence ID" value="EGU54538.1"/>
    <property type="molecule type" value="Genomic_DNA"/>
</dbReference>
<evidence type="ECO:0000313" key="3">
    <source>
        <dbReference type="Proteomes" id="UP000003836"/>
    </source>
</evidence>
<gene>
    <name evidence="1" type="ORF">IX91_08110</name>
    <name evidence="2" type="ORF">VITU9109_05416</name>
</gene>
<accession>F9T6J5</accession>
<evidence type="ECO:0000313" key="1">
    <source>
        <dbReference type="EMBL" id="AIW14160.1"/>
    </source>
</evidence>
<proteinExistence type="predicted"/>
<sequence length="70" mass="7938">MTNTLICRSFQSFIDICENDLVEGANVHCTFHLSEPEMMQDLLTKKGGYLLTATPFLQPKESISTIFLVR</sequence>
<evidence type="ECO:0000313" key="4">
    <source>
        <dbReference type="Proteomes" id="UP000030071"/>
    </source>
</evidence>
<name>F9T6J5_9VIBR</name>
<reference evidence="2" key="1">
    <citation type="submission" date="2011-08" db="EMBL/GenBank/DDBJ databases">
        <authorList>
            <person name="Hoffman M."/>
            <person name="Strain E.A."/>
            <person name="Brown E."/>
            <person name="Allard M.W."/>
        </authorList>
    </citation>
    <scope>NUCLEOTIDE SEQUENCE</scope>
    <source>
        <strain evidence="2">ATCC 19109</strain>
    </source>
</reference>
<protein>
    <submittedName>
        <fullName evidence="1">Uncharacterized protein</fullName>
    </submittedName>
</protein>
<organism evidence="1 4">
    <name type="scientific">Vibrio tubiashii ATCC 19109</name>
    <dbReference type="NCBI Taxonomy" id="1051646"/>
    <lineage>
        <taxon>Bacteria</taxon>
        <taxon>Pseudomonadati</taxon>
        <taxon>Pseudomonadota</taxon>
        <taxon>Gammaproteobacteria</taxon>
        <taxon>Vibrionales</taxon>
        <taxon>Vibrionaceae</taxon>
        <taxon>Vibrio</taxon>
        <taxon>Vibrio oreintalis group</taxon>
    </lineage>
</organism>
<dbReference type="AlphaFoldDB" id="F9T6J5"/>
<dbReference type="HOGENOM" id="CLU_2756788_0_0_6"/>
<dbReference type="Proteomes" id="UP000030071">
    <property type="component" value="Chromosome 1"/>
</dbReference>
<keyword evidence="3" id="KW-1185">Reference proteome</keyword>
<dbReference type="PATRIC" id="fig|1051646.9.peg.1607"/>